<feature type="region of interest" description="Disordered" evidence="1">
    <location>
        <begin position="89"/>
        <end position="122"/>
    </location>
</feature>
<dbReference type="SUPFAM" id="SSF47769">
    <property type="entry name" value="SAM/Pointed domain"/>
    <property type="match status" value="1"/>
</dbReference>
<feature type="compositionally biased region" description="Basic residues" evidence="1">
    <location>
        <begin position="104"/>
        <end position="122"/>
    </location>
</feature>
<evidence type="ECO:0000256" key="1">
    <source>
        <dbReference type="SAM" id="MobiDB-lite"/>
    </source>
</evidence>
<reference evidence="3 4" key="1">
    <citation type="submission" date="2024-02" db="EMBL/GenBank/DDBJ databases">
        <authorList>
            <person name="Chen Y."/>
            <person name="Shah S."/>
            <person name="Dougan E. K."/>
            <person name="Thang M."/>
            <person name="Chan C."/>
        </authorList>
    </citation>
    <scope>NUCLEOTIDE SEQUENCE [LARGE SCALE GENOMIC DNA]</scope>
</reference>
<keyword evidence="4" id="KW-1185">Reference proteome</keyword>
<name>A0ABP0JM12_9DINO</name>
<accession>A0ABP0JM12</accession>
<dbReference type="EMBL" id="CAXAMN010005780">
    <property type="protein sequence ID" value="CAK9015305.1"/>
    <property type="molecule type" value="Genomic_DNA"/>
</dbReference>
<dbReference type="Gene3D" id="1.10.150.50">
    <property type="entry name" value="Transcription Factor, Ets-1"/>
    <property type="match status" value="1"/>
</dbReference>
<feature type="compositionally biased region" description="Polar residues" evidence="1">
    <location>
        <begin position="91"/>
        <end position="101"/>
    </location>
</feature>
<sequence>MPLAFRCLPVLAASPTLRAQYCGEGSGFILMSIPVQEMVYVDAILRNGFDDIETLAEMREEHMKSMGFLPGHALKLKKRLREFIGEEAPSTVKTVSEPSNVTRTSRRRTRSQCSRAGRRCGS</sequence>
<gene>
    <name evidence="3" type="ORF">CCMP2556_LOCUS12046</name>
</gene>
<dbReference type="Pfam" id="PF00536">
    <property type="entry name" value="SAM_1"/>
    <property type="match status" value="1"/>
</dbReference>
<protein>
    <recommendedName>
        <fullName evidence="2">SAM domain-containing protein</fullName>
    </recommendedName>
</protein>
<dbReference type="InterPro" id="IPR001660">
    <property type="entry name" value="SAM"/>
</dbReference>
<evidence type="ECO:0000313" key="4">
    <source>
        <dbReference type="Proteomes" id="UP001642484"/>
    </source>
</evidence>
<evidence type="ECO:0000313" key="3">
    <source>
        <dbReference type="EMBL" id="CAK9015305.1"/>
    </source>
</evidence>
<organism evidence="3 4">
    <name type="scientific">Durusdinium trenchii</name>
    <dbReference type="NCBI Taxonomy" id="1381693"/>
    <lineage>
        <taxon>Eukaryota</taxon>
        <taxon>Sar</taxon>
        <taxon>Alveolata</taxon>
        <taxon>Dinophyceae</taxon>
        <taxon>Suessiales</taxon>
        <taxon>Symbiodiniaceae</taxon>
        <taxon>Durusdinium</taxon>
    </lineage>
</organism>
<dbReference type="Proteomes" id="UP001642484">
    <property type="component" value="Unassembled WGS sequence"/>
</dbReference>
<feature type="domain" description="SAM" evidence="2">
    <location>
        <begin position="40"/>
        <end position="81"/>
    </location>
</feature>
<comment type="caution">
    <text evidence="3">The sequence shown here is derived from an EMBL/GenBank/DDBJ whole genome shotgun (WGS) entry which is preliminary data.</text>
</comment>
<evidence type="ECO:0000259" key="2">
    <source>
        <dbReference type="Pfam" id="PF00536"/>
    </source>
</evidence>
<proteinExistence type="predicted"/>
<dbReference type="InterPro" id="IPR013761">
    <property type="entry name" value="SAM/pointed_sf"/>
</dbReference>